<dbReference type="PATRIC" id="fig|1094466.5.peg.2027"/>
<reference evidence="1 2" key="1">
    <citation type="journal article" date="2012" name="J. Bacteriol.">
        <title>Complete Genome Sequence of Flavobacterium indicum GPSTA100-9T, Isolated from Warm Spring Water.</title>
        <authorList>
            <person name="Barbier P."/>
            <person name="Houel A."/>
            <person name="Loux V."/>
            <person name="Poulain J."/>
            <person name="Bernardet J.F."/>
            <person name="Touchon M."/>
            <person name="Duchaud E."/>
        </authorList>
    </citation>
    <scope>NUCLEOTIDE SEQUENCE [LARGE SCALE GENOMIC DNA]</scope>
    <source>
        <strain evidence="2">DSM 17447 / CIP 109464 / GPTSA100-9</strain>
    </source>
</reference>
<dbReference type="HOGENOM" id="CLU_171191_0_0_10"/>
<keyword evidence="2" id="KW-1185">Reference proteome</keyword>
<dbReference type="OrthoDB" id="1524637at2"/>
<sequence length="102" mass="11645">MKLVIITAISEFKKDIIKMFKNTEIKAFTYKEVTGFKDVSEENVGTNWFGSEMNETPSIMFYVFLNENQTALLFQSVTSFNASQNVSSKIHFASLTIDQINN</sequence>
<accession>H8XVM9</accession>
<dbReference type="STRING" id="1094466.KQS_10320"/>
<proteinExistence type="predicted"/>
<gene>
    <name evidence="1" type="ordered locus">KQS_10320</name>
</gene>
<dbReference type="eggNOG" id="ENOG5032VI6">
    <property type="taxonomic scope" value="Bacteria"/>
</dbReference>
<dbReference type="KEGG" id="fin:KQS_10320"/>
<dbReference type="RefSeq" id="WP_014389111.1">
    <property type="nucleotide sequence ID" value="NC_017025.1"/>
</dbReference>
<dbReference type="EMBL" id="HE774682">
    <property type="protein sequence ID" value="CCG53993.1"/>
    <property type="molecule type" value="Genomic_DNA"/>
</dbReference>
<evidence type="ECO:0000313" key="2">
    <source>
        <dbReference type="Proteomes" id="UP000007599"/>
    </source>
</evidence>
<name>H8XVM9_FLAIG</name>
<dbReference type="AlphaFoldDB" id="H8XVM9"/>
<organism evidence="1 2">
    <name type="scientific">Flavobacterium indicum (strain DSM 17447 / CIP 109464 / GPTSA100-9)</name>
    <dbReference type="NCBI Taxonomy" id="1094466"/>
    <lineage>
        <taxon>Bacteria</taxon>
        <taxon>Pseudomonadati</taxon>
        <taxon>Bacteroidota</taxon>
        <taxon>Flavobacteriia</taxon>
        <taxon>Flavobacteriales</taxon>
        <taxon>Flavobacteriaceae</taxon>
        <taxon>Flavobacterium</taxon>
    </lineage>
</organism>
<evidence type="ECO:0000313" key="1">
    <source>
        <dbReference type="EMBL" id="CCG53993.1"/>
    </source>
</evidence>
<protein>
    <submittedName>
        <fullName evidence="1">Uncharacterized protein</fullName>
    </submittedName>
</protein>
<dbReference type="Proteomes" id="UP000007599">
    <property type="component" value="Chromosome I"/>
</dbReference>
<reference evidence="2" key="2">
    <citation type="submission" date="2012-03" db="EMBL/GenBank/DDBJ databases">
        <title>Complete genome sequence of Flavobacterium indicum GPTSA100-9T, isolated from warm spring water.</title>
        <authorList>
            <person name="Barbier P."/>
            <person name="Houel A."/>
            <person name="Loux V."/>
            <person name="Poulain J."/>
            <person name="Bernardet J.-F."/>
            <person name="Touchon M."/>
            <person name="Duchaud E."/>
        </authorList>
    </citation>
    <scope>NUCLEOTIDE SEQUENCE [LARGE SCALE GENOMIC DNA]</scope>
    <source>
        <strain evidence="2">DSM 17447 / CIP 109464 / GPTSA100-9</strain>
    </source>
</reference>